<reference evidence="2 3" key="1">
    <citation type="journal article" date="2012" name="PLoS ONE">
        <title>The genome characteristics and predicted function of methyl-group oxidation pathway in the obligate aceticlastic methanogens, Methanosaeta spp.</title>
        <authorList>
            <person name="Zhu J."/>
            <person name="Zheng H."/>
            <person name="Ai G."/>
            <person name="Zhang G."/>
            <person name="Liu D."/>
            <person name="Liu X."/>
            <person name="Dong X."/>
        </authorList>
    </citation>
    <scope>NUCLEOTIDE SEQUENCE [LARGE SCALE GENOMIC DNA]</scope>
    <source>
        <strain evidence="2 3">6Ac</strain>
    </source>
</reference>
<dbReference type="Pfam" id="PF13432">
    <property type="entry name" value="TPR_16"/>
    <property type="match status" value="5"/>
</dbReference>
<feature type="repeat" description="TPR" evidence="1">
    <location>
        <begin position="86"/>
        <end position="119"/>
    </location>
</feature>
<feature type="repeat" description="TPR" evidence="1">
    <location>
        <begin position="266"/>
        <end position="299"/>
    </location>
</feature>
<keyword evidence="1" id="KW-0802">TPR repeat</keyword>
<dbReference type="HOGENOM" id="CLU_003728_2_3_2"/>
<feature type="repeat" description="TPR" evidence="1">
    <location>
        <begin position="120"/>
        <end position="153"/>
    </location>
</feature>
<name>G7WLK9_METH6</name>
<dbReference type="KEGG" id="mhi:Mhar_0941"/>
<dbReference type="PATRIC" id="fig|1110509.7.peg.1056"/>
<organism evidence="2 3">
    <name type="scientific">Methanothrix harundinacea (strain 6Ac)</name>
    <name type="common">Methanosaeta harundinacea</name>
    <dbReference type="NCBI Taxonomy" id="1110509"/>
    <lineage>
        <taxon>Archaea</taxon>
        <taxon>Methanobacteriati</taxon>
        <taxon>Methanobacteriota</taxon>
        <taxon>Stenosarchaea group</taxon>
        <taxon>Methanomicrobia</taxon>
        <taxon>Methanotrichales</taxon>
        <taxon>Methanotrichaceae</taxon>
        <taxon>Methanothrix</taxon>
    </lineage>
</organism>
<dbReference type="InterPro" id="IPR011990">
    <property type="entry name" value="TPR-like_helical_dom_sf"/>
</dbReference>
<dbReference type="AlphaFoldDB" id="G7WLK9"/>
<dbReference type="SUPFAM" id="SSF48452">
    <property type="entry name" value="TPR-like"/>
    <property type="match status" value="2"/>
</dbReference>
<dbReference type="EMBL" id="CP003117">
    <property type="protein sequence ID" value="AET64312.1"/>
    <property type="molecule type" value="Genomic_DNA"/>
</dbReference>
<dbReference type="PANTHER" id="PTHR12558">
    <property type="entry name" value="CELL DIVISION CYCLE 16,23,27"/>
    <property type="match status" value="1"/>
</dbReference>
<evidence type="ECO:0000313" key="2">
    <source>
        <dbReference type="EMBL" id="AET64312.1"/>
    </source>
</evidence>
<feature type="repeat" description="TPR" evidence="1">
    <location>
        <begin position="343"/>
        <end position="376"/>
    </location>
</feature>
<protein>
    <submittedName>
        <fullName evidence="2">TPR-repeat protein</fullName>
    </submittedName>
</protein>
<keyword evidence="3" id="KW-1185">Reference proteome</keyword>
<dbReference type="Proteomes" id="UP000005877">
    <property type="component" value="Chromosome"/>
</dbReference>
<dbReference type="STRING" id="1110509.Mhar_0941"/>
<gene>
    <name evidence="2" type="ordered locus">Mhar_0941</name>
</gene>
<feature type="repeat" description="TPR" evidence="1">
    <location>
        <begin position="308"/>
        <end position="341"/>
    </location>
</feature>
<evidence type="ECO:0000313" key="3">
    <source>
        <dbReference type="Proteomes" id="UP000005877"/>
    </source>
</evidence>
<feature type="repeat" description="TPR" evidence="1">
    <location>
        <begin position="52"/>
        <end position="85"/>
    </location>
</feature>
<accession>G7WLK9</accession>
<sequence>MHFFNKFYEVKGLKVSESTSMSSTVGFWAVFALLLLALAASWATASAVEDTAEDLIDMGLELYQNRSYQEALKAYDQALFLSPDDVRAWMGKGKVFSALGDYNQSILAYQNATRISPDDPEAWFGVGLNRFLLQDLNDSLKALDRALEMDGNYTRAWELKSAVLAQMGKNDEALEASKRARMTSGPSDTEMLSHSWVSESFILRQMGRDGELLAALENATTLDPQNYDAWILLGEALQGRGEYDRSLAAFDSLLSNIAPTSPPFLALVLIDKGSVLIDMGRYEEARGLYQQTIDLDFSLDPLDQYYLGRAELGEGVSLLRLGDYGEALEAFNRSMEAEPRLADDAWRGIGDARMGLGFYEKALQAYDTALEIYPESVNAERGHAWKGNGDALMAIGRDDDALLAYQNASIAYDLAIEMPDQGRQSYPLNGEFWLNRGAVLEALGLGAQAEEAYGKAREMGYGN</sequence>
<dbReference type="SMART" id="SM00028">
    <property type="entry name" value="TPR"/>
    <property type="match status" value="9"/>
</dbReference>
<dbReference type="InterPro" id="IPR019734">
    <property type="entry name" value="TPR_rpt"/>
</dbReference>
<evidence type="ECO:0000256" key="1">
    <source>
        <dbReference type="PROSITE-ProRule" id="PRU00339"/>
    </source>
</evidence>
<proteinExistence type="predicted"/>
<dbReference type="PANTHER" id="PTHR12558:SF33">
    <property type="entry name" value="BLL7664 PROTEIN"/>
    <property type="match status" value="1"/>
</dbReference>
<dbReference type="PROSITE" id="PS50005">
    <property type="entry name" value="TPR"/>
    <property type="match status" value="6"/>
</dbReference>
<dbReference type="Gene3D" id="1.25.40.10">
    <property type="entry name" value="Tetratricopeptide repeat domain"/>
    <property type="match status" value="3"/>
</dbReference>